<reference evidence="12" key="1">
    <citation type="submission" date="2020-02" db="EMBL/GenBank/DDBJ databases">
        <authorList>
            <person name="Scholz U."/>
            <person name="Mascher M."/>
            <person name="Fiebig A."/>
        </authorList>
    </citation>
    <scope>NUCLEOTIDE SEQUENCE</scope>
</reference>
<dbReference type="Proteomes" id="UP000663760">
    <property type="component" value="Chromosome 9"/>
</dbReference>
<dbReference type="OrthoDB" id="60033at2759"/>
<keyword evidence="13" id="KW-1185">Reference proteome</keyword>
<gene>
    <name evidence="12" type="ORF">SI8410_09013066</name>
</gene>
<evidence type="ECO:0000256" key="2">
    <source>
        <dbReference type="ARBA" id="ARBA00011233"/>
    </source>
</evidence>
<accession>A0A7I8KZ90</accession>
<evidence type="ECO:0000256" key="9">
    <source>
        <dbReference type="RuleBase" id="RU004020"/>
    </source>
</evidence>
<keyword evidence="4" id="KW-0805">Transcription regulation</keyword>
<dbReference type="GO" id="GO:0000978">
    <property type="term" value="F:RNA polymerase II cis-regulatory region sequence-specific DNA binding"/>
    <property type="evidence" value="ECO:0007669"/>
    <property type="project" value="TreeGrafter"/>
</dbReference>
<dbReference type="PANTHER" id="PTHR10015:SF445">
    <property type="entry name" value="HEAT STRESS TRANSCRIPTION FACTOR A-4B-LIKE"/>
    <property type="match status" value="1"/>
</dbReference>
<comment type="similarity">
    <text evidence="9">Belongs to the HSF family.</text>
</comment>
<dbReference type="SMART" id="SM00415">
    <property type="entry name" value="HSF"/>
    <property type="match status" value="1"/>
</dbReference>
<dbReference type="GO" id="GO:0006357">
    <property type="term" value="P:regulation of transcription by RNA polymerase II"/>
    <property type="evidence" value="ECO:0007669"/>
    <property type="project" value="TreeGrafter"/>
</dbReference>
<dbReference type="FunFam" id="1.10.10.10:FF:000057">
    <property type="entry name" value="Heat shock transcription factor 1"/>
    <property type="match status" value="1"/>
</dbReference>
<dbReference type="InterPro" id="IPR036390">
    <property type="entry name" value="WH_DNA-bd_sf"/>
</dbReference>
<name>A0A7I8KZ90_SPIIN</name>
<feature type="compositionally biased region" description="Basic and acidic residues" evidence="10">
    <location>
        <begin position="397"/>
        <end position="407"/>
    </location>
</feature>
<dbReference type="GO" id="GO:0003700">
    <property type="term" value="F:DNA-binding transcription factor activity"/>
    <property type="evidence" value="ECO:0007669"/>
    <property type="project" value="InterPro"/>
</dbReference>
<evidence type="ECO:0000259" key="11">
    <source>
        <dbReference type="PROSITE" id="PS00434"/>
    </source>
</evidence>
<keyword evidence="5" id="KW-0346">Stress response</keyword>
<evidence type="ECO:0000256" key="5">
    <source>
        <dbReference type="ARBA" id="ARBA00023016"/>
    </source>
</evidence>
<evidence type="ECO:0000256" key="3">
    <source>
        <dbReference type="ARBA" id="ARBA00022553"/>
    </source>
</evidence>
<sequence>MDGSEGGSNSPPPFLIKTYEMVDDPATDSIVAWGAANNSFIVWNPLEFSKDLLPKYFKHNNFSSFVRQLNTYGFRKIDPNQWEFANDEFIRGKKHLLKNIHRRKPIHSHSLHHQSSSGSLTEGERQELEEEIEKLKHMKNALLVELHKHTQEQHSLAFEIQSLEERLRKVEVLQRQLIAFLRPTLHRPGFLSSLIQKSEVHGRKRRLAKSLYLGDDGGLEETHIIPFQSEITDRADPASVLVLDPEPFEKMESSLISLDKFFRRVGHASGEAYDLISTNRSSVVLTEMHPSSGDTEFSFQSRSPELPMGVLVESTDFAESPVIPLIELHHERSKISQIDVNSAPAAPEDPSSEDRTKGPSSTSARTGVNDMFWEQFLTETPGSSDNQESQSEGQDINSREADVKTTEKGNFWWTRKNVDHITEQMGHLTPAERT</sequence>
<protein>
    <recommendedName>
        <fullName evidence="11">HSF-type DNA-binding domain-containing protein</fullName>
    </recommendedName>
</protein>
<dbReference type="PRINTS" id="PR00056">
    <property type="entry name" value="HSFDOMAIN"/>
</dbReference>
<feature type="compositionally biased region" description="Polar residues" evidence="10">
    <location>
        <begin position="377"/>
        <end position="396"/>
    </location>
</feature>
<evidence type="ECO:0000256" key="4">
    <source>
        <dbReference type="ARBA" id="ARBA00023015"/>
    </source>
</evidence>
<dbReference type="Gene3D" id="1.10.10.10">
    <property type="entry name" value="Winged helix-like DNA-binding domain superfamily/Winged helix DNA-binding domain"/>
    <property type="match status" value="1"/>
</dbReference>
<evidence type="ECO:0000256" key="10">
    <source>
        <dbReference type="SAM" id="MobiDB-lite"/>
    </source>
</evidence>
<keyword evidence="7" id="KW-0804">Transcription</keyword>
<keyword evidence="3" id="KW-0597">Phosphoprotein</keyword>
<evidence type="ECO:0000313" key="13">
    <source>
        <dbReference type="Proteomes" id="UP000663760"/>
    </source>
</evidence>
<organism evidence="12 13">
    <name type="scientific">Spirodela intermedia</name>
    <name type="common">Intermediate duckweed</name>
    <dbReference type="NCBI Taxonomy" id="51605"/>
    <lineage>
        <taxon>Eukaryota</taxon>
        <taxon>Viridiplantae</taxon>
        <taxon>Streptophyta</taxon>
        <taxon>Embryophyta</taxon>
        <taxon>Tracheophyta</taxon>
        <taxon>Spermatophyta</taxon>
        <taxon>Magnoliopsida</taxon>
        <taxon>Liliopsida</taxon>
        <taxon>Araceae</taxon>
        <taxon>Lemnoideae</taxon>
        <taxon>Spirodela</taxon>
    </lineage>
</organism>
<feature type="region of interest" description="Disordered" evidence="10">
    <location>
        <begin position="339"/>
        <end position="434"/>
    </location>
</feature>
<evidence type="ECO:0000256" key="7">
    <source>
        <dbReference type="ARBA" id="ARBA00023163"/>
    </source>
</evidence>
<evidence type="ECO:0000256" key="6">
    <source>
        <dbReference type="ARBA" id="ARBA00023125"/>
    </source>
</evidence>
<dbReference type="EMBL" id="LR746272">
    <property type="protein sequence ID" value="CAA7402388.1"/>
    <property type="molecule type" value="Genomic_DNA"/>
</dbReference>
<dbReference type="PANTHER" id="PTHR10015">
    <property type="entry name" value="HEAT SHOCK TRANSCRIPTION FACTOR"/>
    <property type="match status" value="1"/>
</dbReference>
<dbReference type="GO" id="GO:0034605">
    <property type="term" value="P:cellular response to heat"/>
    <property type="evidence" value="ECO:0007669"/>
    <property type="project" value="TreeGrafter"/>
</dbReference>
<keyword evidence="8" id="KW-0539">Nucleus</keyword>
<dbReference type="GO" id="GO:0005634">
    <property type="term" value="C:nucleus"/>
    <property type="evidence" value="ECO:0007669"/>
    <property type="project" value="UniProtKB-SubCell"/>
</dbReference>
<dbReference type="InterPro" id="IPR036388">
    <property type="entry name" value="WH-like_DNA-bd_sf"/>
</dbReference>
<proteinExistence type="inferred from homology"/>
<evidence type="ECO:0000256" key="8">
    <source>
        <dbReference type="ARBA" id="ARBA00023242"/>
    </source>
</evidence>
<evidence type="ECO:0000313" key="12">
    <source>
        <dbReference type="EMBL" id="CAA7402388.1"/>
    </source>
</evidence>
<feature type="region of interest" description="Disordered" evidence="10">
    <location>
        <begin position="106"/>
        <end position="126"/>
    </location>
</feature>
<evidence type="ECO:0000256" key="1">
    <source>
        <dbReference type="ARBA" id="ARBA00004123"/>
    </source>
</evidence>
<dbReference type="InterPro" id="IPR000232">
    <property type="entry name" value="HSF_DNA-bd"/>
</dbReference>
<dbReference type="Pfam" id="PF00447">
    <property type="entry name" value="HSF_DNA-bind"/>
    <property type="match status" value="1"/>
</dbReference>
<dbReference type="SUPFAM" id="SSF46785">
    <property type="entry name" value="Winged helix' DNA-binding domain"/>
    <property type="match status" value="1"/>
</dbReference>
<dbReference type="PROSITE" id="PS00434">
    <property type="entry name" value="HSF_DOMAIN"/>
    <property type="match status" value="1"/>
</dbReference>
<keyword evidence="6" id="KW-0238">DNA-binding</keyword>
<comment type="subcellular location">
    <subcellularLocation>
        <location evidence="1">Nucleus</location>
    </subcellularLocation>
</comment>
<feature type="domain" description="HSF-type DNA-binding" evidence="11">
    <location>
        <begin position="53"/>
        <end position="77"/>
    </location>
</feature>
<dbReference type="AlphaFoldDB" id="A0A7I8KZ90"/>
<comment type="subunit">
    <text evidence="2">Homotrimer.</text>
</comment>